<feature type="region of interest" description="Disordered" evidence="1">
    <location>
        <begin position="298"/>
        <end position="329"/>
    </location>
</feature>
<reference evidence="3 4" key="1">
    <citation type="submission" date="2021-06" db="EMBL/GenBank/DDBJ databases">
        <title>Complete genome of Haloferula helveola possessing various polysaccharide degrading enzymes.</title>
        <authorList>
            <person name="Takami H."/>
            <person name="Huang C."/>
            <person name="Hamasaki K."/>
        </authorList>
    </citation>
    <scope>NUCLEOTIDE SEQUENCE [LARGE SCALE GENOMIC DNA]</scope>
    <source>
        <strain evidence="3 4">CN-1</strain>
    </source>
</reference>
<feature type="transmembrane region" description="Helical" evidence="2">
    <location>
        <begin position="115"/>
        <end position="133"/>
    </location>
</feature>
<keyword evidence="2" id="KW-1133">Transmembrane helix</keyword>
<dbReference type="Proteomes" id="UP001374893">
    <property type="component" value="Chromosome"/>
</dbReference>
<evidence type="ECO:0000256" key="1">
    <source>
        <dbReference type="SAM" id="MobiDB-lite"/>
    </source>
</evidence>
<evidence type="ECO:0000256" key="2">
    <source>
        <dbReference type="SAM" id="Phobius"/>
    </source>
</evidence>
<accession>A0ABN6H1P1</accession>
<keyword evidence="4" id="KW-1185">Reference proteome</keyword>
<organism evidence="3 4">
    <name type="scientific">Haloferula helveola</name>
    <dbReference type="NCBI Taxonomy" id="490095"/>
    <lineage>
        <taxon>Bacteria</taxon>
        <taxon>Pseudomonadati</taxon>
        <taxon>Verrucomicrobiota</taxon>
        <taxon>Verrucomicrobiia</taxon>
        <taxon>Verrucomicrobiales</taxon>
        <taxon>Verrucomicrobiaceae</taxon>
        <taxon>Haloferula</taxon>
    </lineage>
</organism>
<evidence type="ECO:0000313" key="3">
    <source>
        <dbReference type="EMBL" id="BCX47448.1"/>
    </source>
</evidence>
<feature type="transmembrane region" description="Helical" evidence="2">
    <location>
        <begin position="139"/>
        <end position="159"/>
    </location>
</feature>
<dbReference type="EMBL" id="AP024702">
    <property type="protein sequence ID" value="BCX47448.1"/>
    <property type="molecule type" value="Genomic_DNA"/>
</dbReference>
<feature type="transmembrane region" description="Helical" evidence="2">
    <location>
        <begin position="166"/>
        <end position="192"/>
    </location>
</feature>
<keyword evidence="2" id="KW-0472">Membrane</keyword>
<evidence type="ECO:0000313" key="4">
    <source>
        <dbReference type="Proteomes" id="UP001374893"/>
    </source>
</evidence>
<keyword evidence="2" id="KW-0812">Transmembrane</keyword>
<sequence length="329" mass="35548">MSSPADAMPADSSDGGVSPNPLDRRLVLLLRVATASCFAAWAWQHLRWSGPYASLLLNPDIFGFVEMFGIEWIEWINEIMTEERILLLSRIIGVFFGLVALAAVFVSGRRRFPHVLLWLGSFVLCLTAAGIAVHDRSGVLWIEQAGQIGCPILLSLAIFRGPRSPAVLVTAIVALWAVFISHGLFAAGVFQIPGSFLSMTHAILQLDERGTVTFLRIVGLLDFVICVACLIPVLRKPALAYACLWGLLTAAARPVAGMSLLAPYWGADVFLHETFQRLPHAAIPAFLFFAWRRKVRSSDGAGNRRRSSSDGGTGHASSAEPAGGLQASA</sequence>
<feature type="transmembrane region" description="Helical" evidence="2">
    <location>
        <begin position="85"/>
        <end position="108"/>
    </location>
</feature>
<proteinExistence type="predicted"/>
<gene>
    <name evidence="3" type="ORF">HAHE_13560</name>
</gene>
<feature type="transmembrane region" description="Helical" evidence="2">
    <location>
        <begin position="274"/>
        <end position="291"/>
    </location>
</feature>
<feature type="transmembrane region" description="Helical" evidence="2">
    <location>
        <begin position="238"/>
        <end position="262"/>
    </location>
</feature>
<feature type="transmembrane region" description="Helical" evidence="2">
    <location>
        <begin position="212"/>
        <end position="231"/>
    </location>
</feature>
<name>A0ABN6H1P1_9BACT</name>
<dbReference type="RefSeq" id="WP_338689665.1">
    <property type="nucleotide sequence ID" value="NZ_AP024702.1"/>
</dbReference>
<protein>
    <submittedName>
        <fullName evidence="3">Uncharacterized protein</fullName>
    </submittedName>
</protein>